<evidence type="ECO:0000313" key="2">
    <source>
        <dbReference type="Proteomes" id="UP001224682"/>
    </source>
</evidence>
<name>A0ABU0BG15_9HYPH</name>
<organism evidence="1 2">
    <name type="scientific">Ancylobacter polymorphus</name>
    <dbReference type="NCBI Taxonomy" id="223390"/>
    <lineage>
        <taxon>Bacteria</taxon>
        <taxon>Pseudomonadati</taxon>
        <taxon>Pseudomonadota</taxon>
        <taxon>Alphaproteobacteria</taxon>
        <taxon>Hyphomicrobiales</taxon>
        <taxon>Xanthobacteraceae</taxon>
        <taxon>Ancylobacter</taxon>
    </lineage>
</organism>
<accession>A0ABU0BG15</accession>
<dbReference type="EMBL" id="JAUSUI010000009">
    <property type="protein sequence ID" value="MDQ0304746.1"/>
    <property type="molecule type" value="Genomic_DNA"/>
</dbReference>
<sequence length="36" mass="3904">MLSPVEHPSGQAVPMIVLAHIDGLELRQAEDGWHGI</sequence>
<comment type="caution">
    <text evidence="1">The sequence shown here is derived from an EMBL/GenBank/DDBJ whole genome shotgun (WGS) entry which is preliminary data.</text>
</comment>
<dbReference type="Proteomes" id="UP001224682">
    <property type="component" value="Unassembled WGS sequence"/>
</dbReference>
<proteinExistence type="predicted"/>
<protein>
    <submittedName>
        <fullName evidence="1">Uncharacterized protein</fullName>
    </submittedName>
</protein>
<gene>
    <name evidence="1" type="ORF">J2S75_003791</name>
</gene>
<reference evidence="1 2" key="1">
    <citation type="submission" date="2023-07" db="EMBL/GenBank/DDBJ databases">
        <title>Genomic Encyclopedia of Type Strains, Phase IV (KMG-IV): sequencing the most valuable type-strain genomes for metagenomic binning, comparative biology and taxonomic classification.</title>
        <authorList>
            <person name="Goeker M."/>
        </authorList>
    </citation>
    <scope>NUCLEOTIDE SEQUENCE [LARGE SCALE GENOMIC DNA]</scope>
    <source>
        <strain evidence="1 2">DSM 2457</strain>
    </source>
</reference>
<evidence type="ECO:0000313" key="1">
    <source>
        <dbReference type="EMBL" id="MDQ0304746.1"/>
    </source>
</evidence>
<keyword evidence="2" id="KW-1185">Reference proteome</keyword>